<evidence type="ECO:0000313" key="1">
    <source>
        <dbReference type="EMBL" id="KAK9036875.1"/>
    </source>
</evidence>
<protein>
    <submittedName>
        <fullName evidence="1">Uncharacterized protein</fullName>
    </submittedName>
</protein>
<sequence>MGRVSSLELVAKGCQSSCFNSFSKVDSMEAGQSASGVVRCAEHCLVILLRRNSRIGDTAFGKCSRT</sequence>
<evidence type="ECO:0000313" key="2">
    <source>
        <dbReference type="Proteomes" id="UP001396334"/>
    </source>
</evidence>
<accession>A0ABR2THV3</accession>
<comment type="caution">
    <text evidence="1">The sequence shown here is derived from an EMBL/GenBank/DDBJ whole genome shotgun (WGS) entry which is preliminary data.</text>
</comment>
<reference evidence="1 2" key="1">
    <citation type="journal article" date="2024" name="G3 (Bethesda)">
        <title>Genome assembly of Hibiscus sabdariffa L. provides insights into metabolisms of medicinal natural products.</title>
        <authorList>
            <person name="Kim T."/>
        </authorList>
    </citation>
    <scope>NUCLEOTIDE SEQUENCE [LARGE SCALE GENOMIC DNA]</scope>
    <source>
        <strain evidence="1">TK-2024</strain>
        <tissue evidence="1">Old leaves</tissue>
    </source>
</reference>
<dbReference type="Proteomes" id="UP001396334">
    <property type="component" value="Unassembled WGS sequence"/>
</dbReference>
<organism evidence="1 2">
    <name type="scientific">Hibiscus sabdariffa</name>
    <name type="common">roselle</name>
    <dbReference type="NCBI Taxonomy" id="183260"/>
    <lineage>
        <taxon>Eukaryota</taxon>
        <taxon>Viridiplantae</taxon>
        <taxon>Streptophyta</taxon>
        <taxon>Embryophyta</taxon>
        <taxon>Tracheophyta</taxon>
        <taxon>Spermatophyta</taxon>
        <taxon>Magnoliopsida</taxon>
        <taxon>eudicotyledons</taxon>
        <taxon>Gunneridae</taxon>
        <taxon>Pentapetalae</taxon>
        <taxon>rosids</taxon>
        <taxon>malvids</taxon>
        <taxon>Malvales</taxon>
        <taxon>Malvaceae</taxon>
        <taxon>Malvoideae</taxon>
        <taxon>Hibiscus</taxon>
    </lineage>
</organism>
<proteinExistence type="predicted"/>
<dbReference type="EMBL" id="JBBPBN010000005">
    <property type="protein sequence ID" value="KAK9036875.1"/>
    <property type="molecule type" value="Genomic_DNA"/>
</dbReference>
<gene>
    <name evidence="1" type="ORF">V6N11_021799</name>
</gene>
<keyword evidence="2" id="KW-1185">Reference proteome</keyword>
<name>A0ABR2THV3_9ROSI</name>